<evidence type="ECO:0000256" key="1">
    <source>
        <dbReference type="SAM" id="MobiDB-lite"/>
    </source>
</evidence>
<protein>
    <submittedName>
        <fullName evidence="2">Uncharacterized protein</fullName>
    </submittedName>
</protein>
<evidence type="ECO:0000313" key="3">
    <source>
        <dbReference type="Proteomes" id="UP000024635"/>
    </source>
</evidence>
<proteinExistence type="predicted"/>
<dbReference type="AlphaFoldDB" id="A0A016UJU4"/>
<dbReference type="OrthoDB" id="5814184at2759"/>
<accession>A0A016UJU4</accession>
<feature type="region of interest" description="Disordered" evidence="1">
    <location>
        <begin position="57"/>
        <end position="78"/>
    </location>
</feature>
<organism evidence="2 3">
    <name type="scientific">Ancylostoma ceylanicum</name>
    <dbReference type="NCBI Taxonomy" id="53326"/>
    <lineage>
        <taxon>Eukaryota</taxon>
        <taxon>Metazoa</taxon>
        <taxon>Ecdysozoa</taxon>
        <taxon>Nematoda</taxon>
        <taxon>Chromadorea</taxon>
        <taxon>Rhabditida</taxon>
        <taxon>Rhabditina</taxon>
        <taxon>Rhabditomorpha</taxon>
        <taxon>Strongyloidea</taxon>
        <taxon>Ancylostomatidae</taxon>
        <taxon>Ancylostomatinae</taxon>
        <taxon>Ancylostoma</taxon>
    </lineage>
</organism>
<gene>
    <name evidence="2" type="primary">Acey_s0036.g3266</name>
    <name evidence="2" type="ORF">Y032_0036g3266</name>
</gene>
<evidence type="ECO:0000313" key="2">
    <source>
        <dbReference type="EMBL" id="EYC15639.1"/>
    </source>
</evidence>
<name>A0A016UJU4_9BILA</name>
<feature type="compositionally biased region" description="Basic and acidic residues" evidence="1">
    <location>
        <begin position="61"/>
        <end position="75"/>
    </location>
</feature>
<comment type="caution">
    <text evidence="2">The sequence shown here is derived from an EMBL/GenBank/DDBJ whole genome shotgun (WGS) entry which is preliminary data.</text>
</comment>
<dbReference type="EMBL" id="JARK01001372">
    <property type="protein sequence ID" value="EYC15639.1"/>
    <property type="molecule type" value="Genomic_DNA"/>
</dbReference>
<keyword evidence="3" id="KW-1185">Reference proteome</keyword>
<reference evidence="3" key="1">
    <citation type="journal article" date="2015" name="Nat. Genet.">
        <title>The genome and transcriptome of the zoonotic hookworm Ancylostoma ceylanicum identify infection-specific gene families.</title>
        <authorList>
            <person name="Schwarz E.M."/>
            <person name="Hu Y."/>
            <person name="Antoshechkin I."/>
            <person name="Miller M.M."/>
            <person name="Sternberg P.W."/>
            <person name="Aroian R.V."/>
        </authorList>
    </citation>
    <scope>NUCLEOTIDE SEQUENCE</scope>
    <source>
        <strain evidence="3">HY135</strain>
    </source>
</reference>
<sequence>MRMRSASSNTIEMVMLGVTRLTQMKAGVRISTLRQQSKIRDAAVHDKVSKIRWAGDVMRPPQDKSRQRLDSAERKAHNRKTIDPMVRLLHEVLERTI</sequence>
<dbReference type="Proteomes" id="UP000024635">
    <property type="component" value="Unassembled WGS sequence"/>
</dbReference>